<keyword evidence="4 5" id="KW-0349">Heme</keyword>
<organism evidence="7 8">
    <name type="scientific">Choanephora cucurbitarum</name>
    <dbReference type="NCBI Taxonomy" id="101091"/>
    <lineage>
        <taxon>Eukaryota</taxon>
        <taxon>Fungi</taxon>
        <taxon>Fungi incertae sedis</taxon>
        <taxon>Mucoromycota</taxon>
        <taxon>Mucoromycotina</taxon>
        <taxon>Mucoromycetes</taxon>
        <taxon>Mucorales</taxon>
        <taxon>Mucorineae</taxon>
        <taxon>Choanephoraceae</taxon>
        <taxon>Choanephoroideae</taxon>
        <taxon>Choanephora</taxon>
    </lineage>
</organism>
<dbReference type="PRINTS" id="PR00463">
    <property type="entry name" value="EP450I"/>
</dbReference>
<proteinExistence type="inferred from homology"/>
<dbReference type="PANTHER" id="PTHR46300">
    <property type="entry name" value="P450, PUTATIVE (EUROFUNG)-RELATED-RELATED"/>
    <property type="match status" value="1"/>
</dbReference>
<dbReference type="InterPro" id="IPR001128">
    <property type="entry name" value="Cyt_P450"/>
</dbReference>
<evidence type="ECO:0000256" key="3">
    <source>
        <dbReference type="ARBA" id="ARBA00023004"/>
    </source>
</evidence>
<dbReference type="PRINTS" id="PR00385">
    <property type="entry name" value="P450"/>
</dbReference>
<reference evidence="7 8" key="1">
    <citation type="submission" date="2016-03" db="EMBL/GenBank/DDBJ databases">
        <title>Choanephora cucurbitarum.</title>
        <authorList>
            <person name="Min B."/>
            <person name="Park H."/>
            <person name="Park J.-H."/>
            <person name="Shin H.-D."/>
            <person name="Choi I.-G."/>
        </authorList>
    </citation>
    <scope>NUCLEOTIDE SEQUENCE [LARGE SCALE GENOMIC DNA]</scope>
    <source>
        <strain evidence="7 8">KUS-F28377</strain>
    </source>
</reference>
<keyword evidence="3 4" id="KW-0408">Iron</keyword>
<dbReference type="InterPro" id="IPR002401">
    <property type="entry name" value="Cyt_P450_E_grp-I"/>
</dbReference>
<evidence type="ECO:0000256" key="2">
    <source>
        <dbReference type="ARBA" id="ARBA00023002"/>
    </source>
</evidence>
<protein>
    <recommendedName>
        <fullName evidence="9">O-methylsterigmatocystin oxidoreductase</fullName>
    </recommendedName>
</protein>
<gene>
    <name evidence="7" type="ORF">A0J61_06394</name>
</gene>
<dbReference type="AlphaFoldDB" id="A0A1C7N8Z1"/>
<dbReference type="InterPro" id="IPR050364">
    <property type="entry name" value="Cytochrome_P450_fung"/>
</dbReference>
<feature type="binding site" description="axial binding residue" evidence="4">
    <location>
        <position position="480"/>
    </location>
    <ligand>
        <name>heme</name>
        <dbReference type="ChEBI" id="CHEBI:30413"/>
    </ligand>
    <ligandPart>
        <name>Fe</name>
        <dbReference type="ChEBI" id="CHEBI:18248"/>
    </ligandPart>
</feature>
<dbReference type="GO" id="GO:0005506">
    <property type="term" value="F:iron ion binding"/>
    <property type="evidence" value="ECO:0007669"/>
    <property type="project" value="InterPro"/>
</dbReference>
<keyword evidence="1 4" id="KW-0479">Metal-binding</keyword>
<feature type="transmembrane region" description="Helical" evidence="6">
    <location>
        <begin position="21"/>
        <end position="40"/>
    </location>
</feature>
<dbReference type="GO" id="GO:0020037">
    <property type="term" value="F:heme binding"/>
    <property type="evidence" value="ECO:0007669"/>
    <property type="project" value="InterPro"/>
</dbReference>
<keyword evidence="5" id="KW-0503">Monooxygenase</keyword>
<dbReference type="STRING" id="101091.A0A1C7N8Z1"/>
<keyword evidence="8" id="KW-1185">Reference proteome</keyword>
<name>A0A1C7N8Z1_9FUNG</name>
<evidence type="ECO:0000256" key="4">
    <source>
        <dbReference type="PIRSR" id="PIRSR602401-1"/>
    </source>
</evidence>
<dbReference type="InterPro" id="IPR036396">
    <property type="entry name" value="Cyt_P450_sf"/>
</dbReference>
<comment type="similarity">
    <text evidence="5">Belongs to the cytochrome P450 family.</text>
</comment>
<evidence type="ECO:0000256" key="5">
    <source>
        <dbReference type="RuleBase" id="RU000461"/>
    </source>
</evidence>
<keyword evidence="6" id="KW-1133">Transmembrane helix</keyword>
<dbReference type="PANTHER" id="PTHR46300:SF11">
    <property type="entry name" value="OXIDOREDUCTASE, PUTATIVE-RELATED"/>
    <property type="match status" value="1"/>
</dbReference>
<dbReference type="InParanoid" id="A0A1C7N8Z1"/>
<keyword evidence="6" id="KW-0812">Transmembrane</keyword>
<sequence>MEKISEYIGSIRIPFRIHQDHILPIVSISAATLYASYYFLRQSKRSTAMESIKEIPTPGLCYPYVGHMLSLGELPGEQITKWHKELGHIFKLKMGRQTWVMIDDPLLAHKIFVGHGAQTSSRPISIYNHYHYSKGGKGIVFSQPGPVFRSNRAVVLSVLAPKQMENFMKSIEKESSNLAKRLIDATQEKGSVDPKTDLELSSMNVIFYAIFGRSFNSTEDPEFQKLSEITGRSIKYAALDEDLPSFLPIFSIFHFLSGKSKIWHDFIHEVRDPAYTKLIEEAYTKEGPNVVKSLDEYQMDLNEKIVIMCKHLPHQSMIHGTQTNLLGIADLVAAGSDTVAITLSWILAILCNYPEVQKSAIDEIDMFVTKHNRVPTFADRLDVPLCISIMKECMRFKPTTAFGLPHSASSDILVDGYFIPKDTVIISSMQSMHYDAERYPEPNVFDPERFLNNLKTMNASVNGSFEDRDHFNFGWGRRICPGIYLAEAEIFFAVIQLLARANIEPADEGLPVLEGAVNAGLSLRPLPYKVKFVRRTDALIQ</sequence>
<dbReference type="OrthoDB" id="1103324at2759"/>
<dbReference type="SUPFAM" id="SSF48264">
    <property type="entry name" value="Cytochrome P450"/>
    <property type="match status" value="1"/>
</dbReference>
<dbReference type="GO" id="GO:0016705">
    <property type="term" value="F:oxidoreductase activity, acting on paired donors, with incorporation or reduction of molecular oxygen"/>
    <property type="evidence" value="ECO:0007669"/>
    <property type="project" value="InterPro"/>
</dbReference>
<dbReference type="Proteomes" id="UP000093000">
    <property type="component" value="Unassembled WGS sequence"/>
</dbReference>
<comment type="caution">
    <text evidence="7">The sequence shown here is derived from an EMBL/GenBank/DDBJ whole genome shotgun (WGS) entry which is preliminary data.</text>
</comment>
<evidence type="ECO:0000313" key="7">
    <source>
        <dbReference type="EMBL" id="OBZ85547.1"/>
    </source>
</evidence>
<evidence type="ECO:0000256" key="1">
    <source>
        <dbReference type="ARBA" id="ARBA00022723"/>
    </source>
</evidence>
<accession>A0A1C7N8Z1</accession>
<evidence type="ECO:0008006" key="9">
    <source>
        <dbReference type="Google" id="ProtNLM"/>
    </source>
</evidence>
<dbReference type="GO" id="GO:0004497">
    <property type="term" value="F:monooxygenase activity"/>
    <property type="evidence" value="ECO:0007669"/>
    <property type="project" value="UniProtKB-KW"/>
</dbReference>
<dbReference type="EMBL" id="LUGH01000384">
    <property type="protein sequence ID" value="OBZ85547.1"/>
    <property type="molecule type" value="Genomic_DNA"/>
</dbReference>
<dbReference type="InterPro" id="IPR017972">
    <property type="entry name" value="Cyt_P450_CS"/>
</dbReference>
<comment type="cofactor">
    <cofactor evidence="4">
        <name>heme</name>
        <dbReference type="ChEBI" id="CHEBI:30413"/>
    </cofactor>
</comment>
<dbReference type="Gene3D" id="1.10.630.10">
    <property type="entry name" value="Cytochrome P450"/>
    <property type="match status" value="1"/>
</dbReference>
<evidence type="ECO:0000256" key="6">
    <source>
        <dbReference type="SAM" id="Phobius"/>
    </source>
</evidence>
<keyword evidence="6" id="KW-0472">Membrane</keyword>
<dbReference type="Pfam" id="PF00067">
    <property type="entry name" value="p450"/>
    <property type="match status" value="1"/>
</dbReference>
<keyword evidence="2 5" id="KW-0560">Oxidoreductase</keyword>
<evidence type="ECO:0000313" key="8">
    <source>
        <dbReference type="Proteomes" id="UP000093000"/>
    </source>
</evidence>
<dbReference type="PROSITE" id="PS00086">
    <property type="entry name" value="CYTOCHROME_P450"/>
    <property type="match status" value="1"/>
</dbReference>